<dbReference type="GO" id="GO:0007154">
    <property type="term" value="P:cell communication"/>
    <property type="evidence" value="ECO:0007669"/>
    <property type="project" value="UniProtKB-ARBA"/>
</dbReference>
<proteinExistence type="predicted"/>
<sequence length="155" mass="17455">MPPSMVYKLFFAMEDENVKAGTEIIKAGEECDKCYIIENGTADVLLSTKNNNGQQQHIVRDDTYNTNQNTKDAELLWVGQFYSGETFGENAQKGKVREATVISRTEMDLLSISNQEFLCLQQHIFQPNSIIIQEGDQHDSSMCIVEVGSVKLIKN</sequence>
<reference evidence="2" key="1">
    <citation type="submission" date="2020-01" db="EMBL/GenBank/DDBJ databases">
        <title>Development of genomics and gene disruption for Polysphondylium violaceum indicates a role for the polyketide synthase stlB in stalk morphogenesis.</title>
        <authorList>
            <person name="Narita B."/>
            <person name="Kawabe Y."/>
            <person name="Kin K."/>
            <person name="Saito T."/>
            <person name="Gibbs R."/>
            <person name="Kuspa A."/>
            <person name="Muzny D."/>
            <person name="Queller D."/>
            <person name="Richards S."/>
            <person name="Strassman J."/>
            <person name="Sucgang R."/>
            <person name="Worley K."/>
            <person name="Schaap P."/>
        </authorList>
    </citation>
    <scope>NUCLEOTIDE SEQUENCE</scope>
    <source>
        <strain evidence="2">QSvi11</strain>
    </source>
</reference>
<comment type="caution">
    <text evidence="2">The sequence shown here is derived from an EMBL/GenBank/DDBJ whole genome shotgun (WGS) entry which is preliminary data.</text>
</comment>
<dbReference type="OrthoDB" id="421226at2759"/>
<accession>A0A8J4V0W9</accession>
<dbReference type="SUPFAM" id="SSF51206">
    <property type="entry name" value="cAMP-binding domain-like"/>
    <property type="match status" value="2"/>
</dbReference>
<feature type="domain" description="Cyclic nucleotide-binding" evidence="1">
    <location>
        <begin position="1"/>
        <end position="117"/>
    </location>
</feature>
<dbReference type="Proteomes" id="UP000695562">
    <property type="component" value="Unassembled WGS sequence"/>
</dbReference>
<dbReference type="AlphaFoldDB" id="A0A8J4V0W9"/>
<dbReference type="Gene3D" id="2.60.120.10">
    <property type="entry name" value="Jelly Rolls"/>
    <property type="match status" value="1"/>
</dbReference>
<dbReference type="CDD" id="cd00038">
    <property type="entry name" value="CAP_ED"/>
    <property type="match status" value="1"/>
</dbReference>
<dbReference type="InterPro" id="IPR014710">
    <property type="entry name" value="RmlC-like_jellyroll"/>
</dbReference>
<dbReference type="PROSITE" id="PS50042">
    <property type="entry name" value="CNMP_BINDING_3"/>
    <property type="match status" value="1"/>
</dbReference>
<dbReference type="GO" id="GO:0023052">
    <property type="term" value="P:signaling"/>
    <property type="evidence" value="ECO:0007669"/>
    <property type="project" value="UniProtKB-ARBA"/>
</dbReference>
<dbReference type="GO" id="GO:0005952">
    <property type="term" value="C:cAMP-dependent protein kinase complex"/>
    <property type="evidence" value="ECO:0007669"/>
    <property type="project" value="InterPro"/>
</dbReference>
<feature type="non-terminal residue" evidence="2">
    <location>
        <position position="155"/>
    </location>
</feature>
<protein>
    <recommendedName>
        <fullName evidence="1">Cyclic nucleotide-binding domain-containing protein</fullName>
    </recommendedName>
</protein>
<dbReference type="EMBL" id="AJWJ01000120">
    <property type="protein sequence ID" value="KAF2074968.1"/>
    <property type="molecule type" value="Genomic_DNA"/>
</dbReference>
<evidence type="ECO:0000313" key="2">
    <source>
        <dbReference type="EMBL" id="KAF2074968.1"/>
    </source>
</evidence>
<organism evidence="2 3">
    <name type="scientific">Polysphondylium violaceum</name>
    <dbReference type="NCBI Taxonomy" id="133409"/>
    <lineage>
        <taxon>Eukaryota</taxon>
        <taxon>Amoebozoa</taxon>
        <taxon>Evosea</taxon>
        <taxon>Eumycetozoa</taxon>
        <taxon>Dictyostelia</taxon>
        <taxon>Dictyosteliales</taxon>
        <taxon>Dictyosteliaceae</taxon>
        <taxon>Polysphondylium</taxon>
    </lineage>
</organism>
<dbReference type="PANTHER" id="PTHR11635">
    <property type="entry name" value="CAMP-DEPENDENT PROTEIN KINASE REGULATORY CHAIN"/>
    <property type="match status" value="1"/>
</dbReference>
<keyword evidence="3" id="KW-1185">Reference proteome</keyword>
<dbReference type="GO" id="GO:0005829">
    <property type="term" value="C:cytosol"/>
    <property type="evidence" value="ECO:0007669"/>
    <property type="project" value="TreeGrafter"/>
</dbReference>
<dbReference type="InterPro" id="IPR050503">
    <property type="entry name" value="cAMP-dep_PK_reg_su-like"/>
</dbReference>
<name>A0A8J4V0W9_9MYCE</name>
<dbReference type="InterPro" id="IPR018490">
    <property type="entry name" value="cNMP-bd_dom_sf"/>
</dbReference>
<dbReference type="InterPro" id="IPR000595">
    <property type="entry name" value="cNMP-bd_dom"/>
</dbReference>
<evidence type="ECO:0000313" key="3">
    <source>
        <dbReference type="Proteomes" id="UP000695562"/>
    </source>
</evidence>
<evidence type="ECO:0000259" key="1">
    <source>
        <dbReference type="PROSITE" id="PS50042"/>
    </source>
</evidence>
<dbReference type="PANTHER" id="PTHR11635:SF152">
    <property type="entry name" value="CAMP-DEPENDENT PROTEIN KINASE TYPE I REGULATORY SUBUNIT-RELATED"/>
    <property type="match status" value="1"/>
</dbReference>
<gene>
    <name evidence="2" type="ORF">CYY_003707</name>
</gene>